<name>A0AAD4WGB7_PRUDU</name>
<dbReference type="GO" id="GO:0015074">
    <property type="term" value="P:DNA integration"/>
    <property type="evidence" value="ECO:0007669"/>
    <property type="project" value="InterPro"/>
</dbReference>
<dbReference type="AlphaFoldDB" id="A0AAD4WGB7"/>
<evidence type="ECO:0000259" key="3">
    <source>
        <dbReference type="PROSITE" id="PS50994"/>
    </source>
</evidence>
<sequence length="597" mass="68414">MNQIQESILRQEVTVQRNQDTLNNMTAMMQWQVNRQFRKDRETAMARIPNPDAVVQQLDLPYGPPPGLAWPYQENPLVAQAGGKQEKSPRHRRARRAQGGTSTQTAVVDFLADHPGEEIENMDSLDIANANLLTKAHVCLNNPIYSIHLTPWKLYFDGSKTDKASGARVVLEEPLGVRHCYSFQLDFQCTKNRAEYEALIIGLEMLLELGVQSMEILGDSMLVLKQIAGEYKCLNPSLAVYLVAARNLLTEFREATWEHIPREENFAANELAQVASIIQMPEDYVQRIIKVGRKSLPSVLTRGMEIEVNSALITKDDWREPIMTYLQYPPLPSEKRVRIMATNYLMWNEDLVRKSKDEVLLRCLGTTEYMKVMGETHEGICGAHQGGRKMCWLIRRYGYFWPTMMKDCINYSEGYYFTKWVEAKPIKTTTSQEIITFIEEQIIQRFGIPESITTDRGSSFISRDMLDMAETFKFKLLQSTPYYAQANGQAESSNKVIINIIRKMLEKNPKQWHEKLSKTLWAYRISKREATGMTPYALTYGHDAILPMEIAVQSLRIAHQHGLTGEDYSQAMLLELEELDATSGYEQLRLLAYLPLA</sequence>
<dbReference type="PANTHER" id="PTHR48475">
    <property type="entry name" value="RIBONUCLEASE H"/>
    <property type="match status" value="1"/>
</dbReference>
<keyword evidence="5" id="KW-1185">Reference proteome</keyword>
<dbReference type="PROSITE" id="PS50994">
    <property type="entry name" value="INTEGRASE"/>
    <property type="match status" value="1"/>
</dbReference>
<dbReference type="Pfam" id="PF13456">
    <property type="entry name" value="RVT_3"/>
    <property type="match status" value="1"/>
</dbReference>
<feature type="domain" description="RNase H type-1" evidence="2">
    <location>
        <begin position="148"/>
        <end position="281"/>
    </location>
</feature>
<proteinExistence type="predicted"/>
<dbReference type="PANTHER" id="PTHR48475:SF1">
    <property type="entry name" value="RNASE H TYPE-1 DOMAIN-CONTAINING PROTEIN"/>
    <property type="match status" value="1"/>
</dbReference>
<dbReference type="Gene3D" id="1.10.340.70">
    <property type="match status" value="1"/>
</dbReference>
<dbReference type="CDD" id="cd09279">
    <property type="entry name" value="RNase_HI_like"/>
    <property type="match status" value="1"/>
</dbReference>
<accession>A0AAD4WGB7</accession>
<dbReference type="SUPFAM" id="SSF53098">
    <property type="entry name" value="Ribonuclease H-like"/>
    <property type="match status" value="2"/>
</dbReference>
<dbReference type="EMBL" id="JAJFAZ020000002">
    <property type="protein sequence ID" value="KAI5342930.1"/>
    <property type="molecule type" value="Genomic_DNA"/>
</dbReference>
<organism evidence="4 5">
    <name type="scientific">Prunus dulcis</name>
    <name type="common">Almond</name>
    <name type="synonym">Amygdalus dulcis</name>
    <dbReference type="NCBI Taxonomy" id="3755"/>
    <lineage>
        <taxon>Eukaryota</taxon>
        <taxon>Viridiplantae</taxon>
        <taxon>Streptophyta</taxon>
        <taxon>Embryophyta</taxon>
        <taxon>Tracheophyta</taxon>
        <taxon>Spermatophyta</taxon>
        <taxon>Magnoliopsida</taxon>
        <taxon>eudicotyledons</taxon>
        <taxon>Gunneridae</taxon>
        <taxon>Pentapetalae</taxon>
        <taxon>rosids</taxon>
        <taxon>fabids</taxon>
        <taxon>Rosales</taxon>
        <taxon>Rosaceae</taxon>
        <taxon>Amygdaloideae</taxon>
        <taxon>Amygdaleae</taxon>
        <taxon>Prunus</taxon>
    </lineage>
</organism>
<dbReference type="Proteomes" id="UP001054821">
    <property type="component" value="Chromosome 2"/>
</dbReference>
<protein>
    <submittedName>
        <fullName evidence="4">Uncharacterized protein</fullName>
    </submittedName>
</protein>
<comment type="caution">
    <text evidence="4">The sequence shown here is derived from an EMBL/GenBank/DDBJ whole genome shotgun (WGS) entry which is preliminary data.</text>
</comment>
<dbReference type="InterPro" id="IPR001584">
    <property type="entry name" value="Integrase_cat-core"/>
</dbReference>
<evidence type="ECO:0000313" key="5">
    <source>
        <dbReference type="Proteomes" id="UP001054821"/>
    </source>
</evidence>
<evidence type="ECO:0000313" key="4">
    <source>
        <dbReference type="EMBL" id="KAI5342930.1"/>
    </source>
</evidence>
<reference evidence="4 5" key="1">
    <citation type="journal article" date="2022" name="G3 (Bethesda)">
        <title>Whole-genome sequence and methylome profiling of the almond [Prunus dulcis (Mill.) D.A. Webb] cultivar 'Nonpareil'.</title>
        <authorList>
            <person name="D'Amico-Willman K.M."/>
            <person name="Ouma W.Z."/>
            <person name="Meulia T."/>
            <person name="Sideli G.M."/>
            <person name="Gradziel T.M."/>
            <person name="Fresnedo-Ramirez J."/>
        </authorList>
    </citation>
    <scope>NUCLEOTIDE SEQUENCE [LARGE SCALE GENOMIC DNA]</scope>
    <source>
        <strain evidence="4">Clone GOH B32 T37-40</strain>
    </source>
</reference>
<gene>
    <name evidence="4" type="ORF">L3X38_010806</name>
</gene>
<dbReference type="GO" id="GO:0004523">
    <property type="term" value="F:RNA-DNA hybrid ribonuclease activity"/>
    <property type="evidence" value="ECO:0007669"/>
    <property type="project" value="InterPro"/>
</dbReference>
<evidence type="ECO:0000259" key="2">
    <source>
        <dbReference type="PROSITE" id="PS50879"/>
    </source>
</evidence>
<dbReference type="GO" id="GO:0003676">
    <property type="term" value="F:nucleic acid binding"/>
    <property type="evidence" value="ECO:0007669"/>
    <property type="project" value="InterPro"/>
</dbReference>
<dbReference type="Gene3D" id="3.30.420.10">
    <property type="entry name" value="Ribonuclease H-like superfamily/Ribonuclease H"/>
    <property type="match status" value="2"/>
</dbReference>
<feature type="domain" description="Integrase catalytic" evidence="3">
    <location>
        <begin position="417"/>
        <end position="543"/>
    </location>
</feature>
<feature type="region of interest" description="Disordered" evidence="1">
    <location>
        <begin position="80"/>
        <end position="103"/>
    </location>
</feature>
<dbReference type="PROSITE" id="PS50879">
    <property type="entry name" value="RNASE_H_1"/>
    <property type="match status" value="1"/>
</dbReference>
<evidence type="ECO:0000256" key="1">
    <source>
        <dbReference type="SAM" id="MobiDB-lite"/>
    </source>
</evidence>
<dbReference type="InterPro" id="IPR036397">
    <property type="entry name" value="RNaseH_sf"/>
</dbReference>
<dbReference type="InterPro" id="IPR002156">
    <property type="entry name" value="RNaseH_domain"/>
</dbReference>
<dbReference type="InterPro" id="IPR012337">
    <property type="entry name" value="RNaseH-like_sf"/>
</dbReference>